<dbReference type="PANTHER" id="PTHR35011">
    <property type="entry name" value="2,3-DIKETO-L-GULONATE TRAP TRANSPORTER SMALL PERMEASE PROTEIN YIAM"/>
    <property type="match status" value="1"/>
</dbReference>
<dbReference type="AlphaFoldDB" id="A0A7W6FVL0"/>
<evidence type="ECO:0000256" key="2">
    <source>
        <dbReference type="ARBA" id="ARBA00022448"/>
    </source>
</evidence>
<keyword evidence="4 9" id="KW-0997">Cell inner membrane</keyword>
<dbReference type="EMBL" id="JACIDO010000008">
    <property type="protein sequence ID" value="MBB3937308.1"/>
    <property type="molecule type" value="Genomic_DNA"/>
</dbReference>
<dbReference type="Proteomes" id="UP000531216">
    <property type="component" value="Unassembled WGS sequence"/>
</dbReference>
<evidence type="ECO:0000256" key="8">
    <source>
        <dbReference type="ARBA" id="ARBA00038436"/>
    </source>
</evidence>
<proteinExistence type="inferred from homology"/>
<feature type="transmembrane region" description="Helical" evidence="9">
    <location>
        <begin position="152"/>
        <end position="173"/>
    </location>
</feature>
<feature type="domain" description="Tripartite ATP-independent periplasmic transporters DctQ component" evidence="10">
    <location>
        <begin position="48"/>
        <end position="177"/>
    </location>
</feature>
<keyword evidence="5 9" id="KW-0812">Transmembrane</keyword>
<evidence type="ECO:0000256" key="9">
    <source>
        <dbReference type="RuleBase" id="RU369079"/>
    </source>
</evidence>
<keyword evidence="7 9" id="KW-0472">Membrane</keyword>
<organism evidence="11 12">
    <name type="scientific">Aureimonas phyllosphaerae</name>
    <dbReference type="NCBI Taxonomy" id="1166078"/>
    <lineage>
        <taxon>Bacteria</taxon>
        <taxon>Pseudomonadati</taxon>
        <taxon>Pseudomonadota</taxon>
        <taxon>Alphaproteobacteria</taxon>
        <taxon>Hyphomicrobiales</taxon>
        <taxon>Aurantimonadaceae</taxon>
        <taxon>Aureimonas</taxon>
    </lineage>
</organism>
<name>A0A7W6FVL0_9HYPH</name>
<dbReference type="InterPro" id="IPR055348">
    <property type="entry name" value="DctQ"/>
</dbReference>
<comment type="subcellular location">
    <subcellularLocation>
        <location evidence="1 9">Cell inner membrane</location>
        <topology evidence="1 9">Multi-pass membrane protein</topology>
    </subcellularLocation>
</comment>
<evidence type="ECO:0000256" key="6">
    <source>
        <dbReference type="ARBA" id="ARBA00022989"/>
    </source>
</evidence>
<evidence type="ECO:0000256" key="1">
    <source>
        <dbReference type="ARBA" id="ARBA00004429"/>
    </source>
</evidence>
<dbReference type="GO" id="GO:0005886">
    <property type="term" value="C:plasma membrane"/>
    <property type="evidence" value="ECO:0007669"/>
    <property type="project" value="UniProtKB-SubCell"/>
</dbReference>
<gene>
    <name evidence="11" type="ORF">GGR05_003474</name>
</gene>
<dbReference type="InterPro" id="IPR007387">
    <property type="entry name" value="TRAP_DctQ"/>
</dbReference>
<reference evidence="11 12" key="1">
    <citation type="submission" date="2020-08" db="EMBL/GenBank/DDBJ databases">
        <title>Genomic Encyclopedia of Type Strains, Phase IV (KMG-IV): sequencing the most valuable type-strain genomes for metagenomic binning, comparative biology and taxonomic classification.</title>
        <authorList>
            <person name="Goeker M."/>
        </authorList>
    </citation>
    <scope>NUCLEOTIDE SEQUENCE [LARGE SCALE GENOMIC DNA]</scope>
    <source>
        <strain evidence="11 12">DSM 25024</strain>
    </source>
</reference>
<dbReference type="RefSeq" id="WP_090964252.1">
    <property type="nucleotide sequence ID" value="NZ_FOOA01000012.1"/>
</dbReference>
<dbReference type="Pfam" id="PF04290">
    <property type="entry name" value="DctQ"/>
    <property type="match status" value="1"/>
</dbReference>
<comment type="caution">
    <text evidence="11">The sequence shown here is derived from an EMBL/GenBank/DDBJ whole genome shotgun (WGS) entry which is preliminary data.</text>
</comment>
<sequence>MTSLPDPGALPGGPPRPSGTAFAVADGIDRAVGLFCRLVVIGSGVALTTVMTANVLARYALSSGGFRFAQELPTLLFPFFIVAGITLAAQGGLHMAVEWLYDRFAARGKAMLFVFSHMCVIASFLVLAWQARVVAAIAGVEHSPILGLPNSIGYHVVSVGAVLVAVVTATATFRVARLGWEARPQTSAEELPL</sequence>
<comment type="similarity">
    <text evidence="8 9">Belongs to the TRAP transporter small permease family.</text>
</comment>
<evidence type="ECO:0000256" key="4">
    <source>
        <dbReference type="ARBA" id="ARBA00022519"/>
    </source>
</evidence>
<keyword evidence="3" id="KW-1003">Cell membrane</keyword>
<keyword evidence="2 9" id="KW-0813">Transport</keyword>
<protein>
    <recommendedName>
        <fullName evidence="9">TRAP transporter small permease protein</fullName>
    </recommendedName>
</protein>
<evidence type="ECO:0000256" key="7">
    <source>
        <dbReference type="ARBA" id="ARBA00023136"/>
    </source>
</evidence>
<comment type="function">
    <text evidence="9">Part of the tripartite ATP-independent periplasmic (TRAP) transport system.</text>
</comment>
<evidence type="ECO:0000313" key="12">
    <source>
        <dbReference type="Proteomes" id="UP000531216"/>
    </source>
</evidence>
<dbReference type="PANTHER" id="PTHR35011:SF2">
    <property type="entry name" value="2,3-DIKETO-L-GULONATE TRAP TRANSPORTER SMALL PERMEASE PROTEIN YIAM"/>
    <property type="match status" value="1"/>
</dbReference>
<evidence type="ECO:0000256" key="5">
    <source>
        <dbReference type="ARBA" id="ARBA00022692"/>
    </source>
</evidence>
<dbReference type="GO" id="GO:0022857">
    <property type="term" value="F:transmembrane transporter activity"/>
    <property type="evidence" value="ECO:0007669"/>
    <property type="project" value="UniProtKB-UniRule"/>
</dbReference>
<dbReference type="OrthoDB" id="9791324at2"/>
<feature type="transmembrane region" description="Helical" evidence="9">
    <location>
        <begin position="76"/>
        <end position="100"/>
    </location>
</feature>
<feature type="transmembrane region" description="Helical" evidence="9">
    <location>
        <begin position="112"/>
        <end position="132"/>
    </location>
</feature>
<evidence type="ECO:0000259" key="10">
    <source>
        <dbReference type="Pfam" id="PF04290"/>
    </source>
</evidence>
<evidence type="ECO:0000256" key="3">
    <source>
        <dbReference type="ARBA" id="ARBA00022475"/>
    </source>
</evidence>
<accession>A0A7W6FVL0</accession>
<feature type="transmembrane region" description="Helical" evidence="9">
    <location>
        <begin position="34"/>
        <end position="56"/>
    </location>
</feature>
<keyword evidence="12" id="KW-1185">Reference proteome</keyword>
<dbReference type="GO" id="GO:0015740">
    <property type="term" value="P:C4-dicarboxylate transport"/>
    <property type="evidence" value="ECO:0007669"/>
    <property type="project" value="TreeGrafter"/>
</dbReference>
<comment type="subunit">
    <text evidence="9">The complex comprises the extracytoplasmic solute receptor protein and the two transmembrane proteins.</text>
</comment>
<keyword evidence="6 9" id="KW-1133">Transmembrane helix</keyword>
<evidence type="ECO:0000313" key="11">
    <source>
        <dbReference type="EMBL" id="MBB3937308.1"/>
    </source>
</evidence>